<dbReference type="AlphaFoldDB" id="A0A250X183"/>
<reference evidence="2 3" key="1">
    <citation type="submission" date="2017-08" db="EMBL/GenBank/DDBJ databases">
        <title>Acidophilic green algal genome provides insights into adaptation to an acidic environment.</title>
        <authorList>
            <person name="Hirooka S."/>
            <person name="Hirose Y."/>
            <person name="Kanesaki Y."/>
            <person name="Higuchi S."/>
            <person name="Fujiwara T."/>
            <person name="Onuma R."/>
            <person name="Era A."/>
            <person name="Ohbayashi R."/>
            <person name="Uzuka A."/>
            <person name="Nozaki H."/>
            <person name="Yoshikawa H."/>
            <person name="Miyagishima S.Y."/>
        </authorList>
    </citation>
    <scope>NUCLEOTIDE SEQUENCE [LARGE SCALE GENOMIC DNA]</scope>
    <source>
        <strain evidence="2 3">NIES-2499</strain>
    </source>
</reference>
<feature type="compositionally biased region" description="Low complexity" evidence="1">
    <location>
        <begin position="348"/>
        <end position="367"/>
    </location>
</feature>
<dbReference type="Proteomes" id="UP000232323">
    <property type="component" value="Unassembled WGS sequence"/>
</dbReference>
<proteinExistence type="predicted"/>
<dbReference type="EMBL" id="BEGY01000020">
    <property type="protein sequence ID" value="GAX76806.1"/>
    <property type="molecule type" value="Genomic_DNA"/>
</dbReference>
<feature type="compositionally biased region" description="Low complexity" evidence="1">
    <location>
        <begin position="145"/>
        <end position="157"/>
    </location>
</feature>
<feature type="region of interest" description="Disordered" evidence="1">
    <location>
        <begin position="222"/>
        <end position="254"/>
    </location>
</feature>
<protein>
    <submittedName>
        <fullName evidence="2">Uncharacterized protein</fullName>
    </submittedName>
</protein>
<sequence>MSVHLPEYTSYSSTISQNIHQVVNGSAINDILLGSDGCLWYESTGKSVGYGMRGAMQCLHPTTITIPNVNANALDSKDCTSSTEQQQQCLRLRTWMSKYPIQDGHHVQCTLEEVTGEGTISLCTFVAAPADASSSNALAPADVASPSALASPNSAGSTPADRGNHVIQQHQGPSGITGIGLLNTLPIMQDSSIMQGELSSTAIESGRNLLLHSKSSQLNPVALRPQEASSPKQSLMSMHGSANSWQSSSKQEASMNRLISGSGMSRLGTSLDLPLSPQSQALQQRSKGRMSLTLSHPTQVIALILYSKSSLYSSSTATTPTSFSSVSMLAAATAEQRSLVEDAPTRQPTTQAASSLSLSALATPPLSRQHSSLPEWLLSKE</sequence>
<gene>
    <name evidence="2" type="ORF">CEUSTIGMA_g4252.t1</name>
</gene>
<comment type="caution">
    <text evidence="2">The sequence shown here is derived from an EMBL/GenBank/DDBJ whole genome shotgun (WGS) entry which is preliminary data.</text>
</comment>
<accession>A0A250X183</accession>
<evidence type="ECO:0000313" key="3">
    <source>
        <dbReference type="Proteomes" id="UP000232323"/>
    </source>
</evidence>
<evidence type="ECO:0000313" key="2">
    <source>
        <dbReference type="EMBL" id="GAX76806.1"/>
    </source>
</evidence>
<feature type="region of interest" description="Disordered" evidence="1">
    <location>
        <begin position="340"/>
        <end position="381"/>
    </location>
</feature>
<evidence type="ECO:0000256" key="1">
    <source>
        <dbReference type="SAM" id="MobiDB-lite"/>
    </source>
</evidence>
<keyword evidence="3" id="KW-1185">Reference proteome</keyword>
<name>A0A250X183_9CHLO</name>
<feature type="region of interest" description="Disordered" evidence="1">
    <location>
        <begin position="145"/>
        <end position="172"/>
    </location>
</feature>
<feature type="compositionally biased region" description="Polar residues" evidence="1">
    <location>
        <begin position="227"/>
        <end position="254"/>
    </location>
</feature>
<organism evidence="2 3">
    <name type="scientific">Chlamydomonas eustigma</name>
    <dbReference type="NCBI Taxonomy" id="1157962"/>
    <lineage>
        <taxon>Eukaryota</taxon>
        <taxon>Viridiplantae</taxon>
        <taxon>Chlorophyta</taxon>
        <taxon>core chlorophytes</taxon>
        <taxon>Chlorophyceae</taxon>
        <taxon>CS clade</taxon>
        <taxon>Chlamydomonadales</taxon>
        <taxon>Chlamydomonadaceae</taxon>
        <taxon>Chlamydomonas</taxon>
    </lineage>
</organism>